<organism evidence="2 3">
    <name type="scientific">Helicovermis profundi</name>
    <dbReference type="NCBI Taxonomy" id="3065157"/>
    <lineage>
        <taxon>Bacteria</taxon>
        <taxon>Bacillati</taxon>
        <taxon>Bacillota</taxon>
        <taxon>Clostridia</taxon>
        <taxon>Helicovermis</taxon>
    </lineage>
</organism>
<dbReference type="AlphaFoldDB" id="A0AAU9E1B2"/>
<name>A0AAU9E1B2_9FIRM</name>
<evidence type="ECO:0000313" key="2">
    <source>
        <dbReference type="EMBL" id="BEP28239.1"/>
    </source>
</evidence>
<evidence type="ECO:0000313" key="3">
    <source>
        <dbReference type="Proteomes" id="UP001321786"/>
    </source>
</evidence>
<evidence type="ECO:0000256" key="1">
    <source>
        <dbReference type="SAM" id="Phobius"/>
    </source>
</evidence>
<sequence length="103" mass="12103">MIIITIILIDLIYSILLHFRKKEQNRNYRFIYLSLSYLVAIFLLITGYESILSGELPLVSMNIYVLIYLGTMKLKKSIYKKIINIFLLLAYLSSIAYEVIFIL</sequence>
<keyword evidence="1" id="KW-1133">Transmembrane helix</keyword>
<feature type="transmembrane region" description="Helical" evidence="1">
    <location>
        <begin position="30"/>
        <end position="48"/>
    </location>
</feature>
<dbReference type="RefSeq" id="WP_338536566.1">
    <property type="nucleotide sequence ID" value="NZ_AP028654.1"/>
</dbReference>
<protein>
    <submittedName>
        <fullName evidence="2">Uncharacterized protein</fullName>
    </submittedName>
</protein>
<gene>
    <name evidence="2" type="ORF">HLPR_05700</name>
</gene>
<reference evidence="2 3" key="1">
    <citation type="submission" date="2023-08" db="EMBL/GenBank/DDBJ databases">
        <title>Helicovermis profunda gen. nov., sp. nov., a novel mesophilic, fermentative bacterium within the Bacillota from a deep-sea hydrothermal vent chimney.</title>
        <authorList>
            <person name="Miyazaki U."/>
            <person name="Mizutani D."/>
            <person name="Hashimoto Y."/>
            <person name="Tame A."/>
            <person name="Sawayama S."/>
            <person name="Miyazaki J."/>
            <person name="Takai K."/>
            <person name="Nakagawa S."/>
        </authorList>
    </citation>
    <scope>NUCLEOTIDE SEQUENCE [LARGE SCALE GENOMIC DNA]</scope>
    <source>
        <strain evidence="2 3">S502</strain>
    </source>
</reference>
<keyword evidence="1" id="KW-0472">Membrane</keyword>
<keyword evidence="1" id="KW-0812">Transmembrane</keyword>
<dbReference type="KEGG" id="hprf:HLPR_05700"/>
<accession>A0AAU9E1B2</accession>
<dbReference type="EMBL" id="AP028654">
    <property type="protein sequence ID" value="BEP28239.1"/>
    <property type="molecule type" value="Genomic_DNA"/>
</dbReference>
<keyword evidence="3" id="KW-1185">Reference proteome</keyword>
<proteinExistence type="predicted"/>
<feature type="transmembrane region" description="Helical" evidence="1">
    <location>
        <begin position="54"/>
        <end position="70"/>
    </location>
</feature>
<dbReference type="Proteomes" id="UP001321786">
    <property type="component" value="Chromosome"/>
</dbReference>
<feature type="transmembrane region" description="Helical" evidence="1">
    <location>
        <begin position="82"/>
        <end position="102"/>
    </location>
</feature>